<dbReference type="GO" id="GO:0040029">
    <property type="term" value="P:epigenetic regulation of gene expression"/>
    <property type="evidence" value="ECO:0007669"/>
    <property type="project" value="TreeGrafter"/>
</dbReference>
<keyword evidence="5" id="KW-0862">Zinc</keyword>
<dbReference type="GO" id="GO:0046872">
    <property type="term" value="F:metal ion binding"/>
    <property type="evidence" value="ECO:0007669"/>
    <property type="project" value="UniProtKB-KW"/>
</dbReference>
<evidence type="ECO:0000256" key="5">
    <source>
        <dbReference type="ARBA" id="ARBA00022833"/>
    </source>
</evidence>
<feature type="compositionally biased region" description="Basic and acidic residues" evidence="6">
    <location>
        <begin position="14"/>
        <end position="23"/>
    </location>
</feature>
<evidence type="ECO:0000259" key="7">
    <source>
        <dbReference type="Pfam" id="PF00850"/>
    </source>
</evidence>
<dbReference type="InterPro" id="IPR000286">
    <property type="entry name" value="HDACs"/>
</dbReference>
<name>A0A8J3AB64_9ACTN</name>
<feature type="domain" description="Histone deacetylase" evidence="7">
    <location>
        <begin position="37"/>
        <end position="346"/>
    </location>
</feature>
<protein>
    <submittedName>
        <fullName evidence="8">Acetylpolyamine amidohydrolase</fullName>
    </submittedName>
</protein>
<dbReference type="PANTHER" id="PTHR10625:SF17">
    <property type="entry name" value="HISTONE DEACETYLASE 8"/>
    <property type="match status" value="1"/>
</dbReference>
<evidence type="ECO:0000256" key="4">
    <source>
        <dbReference type="ARBA" id="ARBA00022801"/>
    </source>
</evidence>
<dbReference type="PANTHER" id="PTHR10625">
    <property type="entry name" value="HISTONE DEACETYLASE HDAC1-RELATED"/>
    <property type="match status" value="1"/>
</dbReference>
<evidence type="ECO:0000256" key="1">
    <source>
        <dbReference type="ARBA" id="ARBA00001947"/>
    </source>
</evidence>
<comment type="cofactor">
    <cofactor evidence="1">
        <name>Zn(2+)</name>
        <dbReference type="ChEBI" id="CHEBI:29105"/>
    </cofactor>
</comment>
<dbReference type="InterPro" id="IPR037138">
    <property type="entry name" value="His_deacetylse_dom_sf"/>
</dbReference>
<reference evidence="8" key="1">
    <citation type="journal article" date="2014" name="Int. J. Syst. Evol. Microbiol.">
        <title>Complete genome sequence of Corynebacterium casei LMG S-19264T (=DSM 44701T), isolated from a smear-ripened cheese.</title>
        <authorList>
            <consortium name="US DOE Joint Genome Institute (JGI-PGF)"/>
            <person name="Walter F."/>
            <person name="Albersmeier A."/>
            <person name="Kalinowski J."/>
            <person name="Ruckert C."/>
        </authorList>
    </citation>
    <scope>NUCLEOTIDE SEQUENCE</scope>
    <source>
        <strain evidence="8">CGMCC 1.14988</strain>
    </source>
</reference>
<dbReference type="AlphaFoldDB" id="A0A8J3AB64"/>
<dbReference type="GO" id="GO:0016787">
    <property type="term" value="F:hydrolase activity"/>
    <property type="evidence" value="ECO:0007669"/>
    <property type="project" value="UniProtKB-KW"/>
</dbReference>
<comment type="similarity">
    <text evidence="2">Belongs to the histone deacetylase family.</text>
</comment>
<dbReference type="EMBL" id="BMHA01000014">
    <property type="protein sequence ID" value="GGI09271.1"/>
    <property type="molecule type" value="Genomic_DNA"/>
</dbReference>
<dbReference type="Pfam" id="PF00850">
    <property type="entry name" value="Hist_deacetyl"/>
    <property type="match status" value="1"/>
</dbReference>
<dbReference type="CDD" id="cd10001">
    <property type="entry name" value="HDAC_classII_APAH"/>
    <property type="match status" value="1"/>
</dbReference>
<proteinExistence type="inferred from homology"/>
<comment type="caution">
    <text evidence="8">The sequence shown here is derived from an EMBL/GenBank/DDBJ whole genome shotgun (WGS) entry which is preliminary data.</text>
</comment>
<organism evidence="8 9">
    <name type="scientific">Egicoccus halophilus</name>
    <dbReference type="NCBI Taxonomy" id="1670830"/>
    <lineage>
        <taxon>Bacteria</taxon>
        <taxon>Bacillati</taxon>
        <taxon>Actinomycetota</taxon>
        <taxon>Nitriliruptoria</taxon>
        <taxon>Egicoccales</taxon>
        <taxon>Egicoccaceae</taxon>
        <taxon>Egicoccus</taxon>
    </lineage>
</organism>
<evidence type="ECO:0000256" key="2">
    <source>
        <dbReference type="ARBA" id="ARBA00005947"/>
    </source>
</evidence>
<feature type="region of interest" description="Disordered" evidence="6">
    <location>
        <begin position="1"/>
        <end position="26"/>
    </location>
</feature>
<evidence type="ECO:0000313" key="9">
    <source>
        <dbReference type="Proteomes" id="UP000650511"/>
    </source>
</evidence>
<dbReference type="GO" id="GO:0004407">
    <property type="term" value="F:histone deacetylase activity"/>
    <property type="evidence" value="ECO:0007669"/>
    <property type="project" value="TreeGrafter"/>
</dbReference>
<dbReference type="Proteomes" id="UP000650511">
    <property type="component" value="Unassembled WGS sequence"/>
</dbReference>
<keyword evidence="3" id="KW-0479">Metal-binding</keyword>
<accession>A0A8J3AB64</accession>
<evidence type="ECO:0000256" key="3">
    <source>
        <dbReference type="ARBA" id="ARBA00022723"/>
    </source>
</evidence>
<evidence type="ECO:0000256" key="6">
    <source>
        <dbReference type="SAM" id="MobiDB-lite"/>
    </source>
</evidence>
<dbReference type="SUPFAM" id="SSF52768">
    <property type="entry name" value="Arginase/deacetylase"/>
    <property type="match status" value="1"/>
</dbReference>
<dbReference type="PRINTS" id="PR01270">
    <property type="entry name" value="HDASUPER"/>
</dbReference>
<keyword evidence="9" id="KW-1185">Reference proteome</keyword>
<dbReference type="InterPro" id="IPR023696">
    <property type="entry name" value="Ureohydrolase_dom_sf"/>
</dbReference>
<evidence type="ECO:0000313" key="8">
    <source>
        <dbReference type="EMBL" id="GGI09271.1"/>
    </source>
</evidence>
<dbReference type="Gene3D" id="3.40.800.20">
    <property type="entry name" value="Histone deacetylase domain"/>
    <property type="match status" value="1"/>
</dbReference>
<dbReference type="InterPro" id="IPR023801">
    <property type="entry name" value="His_deacetylse_dom"/>
</dbReference>
<dbReference type="RefSeq" id="WP_165404069.1">
    <property type="nucleotide sequence ID" value="NZ_BMHA01000014.1"/>
</dbReference>
<keyword evidence="4" id="KW-0378">Hydrolase</keyword>
<sequence length="361" mass="37306">MSDAAPGPVPVVVDDTHHRHDPPFELNAGRAVSPVWERPARLEAIGDALAAAGHPRLPASAWDDAPLLAVHDPDLVAFLRDGHAAWRAAGGPPVMIADTFRHPRMGGGGRRPTSPLAEPGWWCFDTATPLVEGSFAAGRAAVDVALSAAALVAEGAPAVYGLTRPPGHHAGADYFGGFCLFNHAAVAARWLTAAGRVTVLDLDVHHGNGTQDVFWEDPQVQYVSLHGDPAELFPYLTGFADERGAGRGRGTTLNLPLPTGTDDDAYLEALRLALEAVDAFDPATVVVSLGLDTTAEDPIGSLSLSADAFARIGAALAALGRPTVVLQEGGYAIDRLGPSAVAVLAGLGGGGPRPAGDDLTR</sequence>
<reference evidence="8" key="2">
    <citation type="submission" date="2020-09" db="EMBL/GenBank/DDBJ databases">
        <authorList>
            <person name="Sun Q."/>
            <person name="Zhou Y."/>
        </authorList>
    </citation>
    <scope>NUCLEOTIDE SEQUENCE</scope>
    <source>
        <strain evidence="8">CGMCC 1.14988</strain>
    </source>
</reference>
<gene>
    <name evidence="8" type="primary">aphA</name>
    <name evidence="8" type="ORF">GCM10011354_33250</name>
</gene>